<protein>
    <submittedName>
        <fullName evidence="3">Aminotransferase class V-fold PLP-dependent enzyme</fullName>
    </submittedName>
</protein>
<dbReference type="InterPro" id="IPR015422">
    <property type="entry name" value="PyrdxlP-dep_Trfase_small"/>
</dbReference>
<keyword evidence="4" id="KW-1185">Reference proteome</keyword>
<dbReference type="RefSeq" id="WP_290360832.1">
    <property type="nucleotide sequence ID" value="NZ_JAUHHC010000005.1"/>
</dbReference>
<evidence type="ECO:0000313" key="3">
    <source>
        <dbReference type="EMBL" id="MDN3922531.1"/>
    </source>
</evidence>
<dbReference type="Gene3D" id="3.40.640.10">
    <property type="entry name" value="Type I PLP-dependent aspartate aminotransferase-like (Major domain)"/>
    <property type="match status" value="1"/>
</dbReference>
<accession>A0ABT8DYG3</accession>
<reference evidence="3 4" key="1">
    <citation type="submission" date="2023-06" db="EMBL/GenBank/DDBJ databases">
        <title>Pelomonas sp. PFR6 16S ribosomal RNA gene Genome sequencing and assembly.</title>
        <authorList>
            <person name="Woo H."/>
        </authorList>
    </citation>
    <scope>NUCLEOTIDE SEQUENCE [LARGE SCALE GENOMIC DNA]</scope>
    <source>
        <strain evidence="3 4">PFR6</strain>
    </source>
</reference>
<comment type="caution">
    <text evidence="3">The sequence shown here is derived from an EMBL/GenBank/DDBJ whole genome shotgun (WGS) entry which is preliminary data.</text>
</comment>
<keyword evidence="3" id="KW-0032">Aminotransferase</keyword>
<feature type="domain" description="Aminotransferase class V" evidence="2">
    <location>
        <begin position="91"/>
        <end position="407"/>
    </location>
</feature>
<gene>
    <name evidence="3" type="ORF">QWJ38_19750</name>
</gene>
<evidence type="ECO:0000256" key="1">
    <source>
        <dbReference type="ARBA" id="ARBA00022898"/>
    </source>
</evidence>
<organism evidence="3 4">
    <name type="scientific">Roseateles violae</name>
    <dbReference type="NCBI Taxonomy" id="3058042"/>
    <lineage>
        <taxon>Bacteria</taxon>
        <taxon>Pseudomonadati</taxon>
        <taxon>Pseudomonadota</taxon>
        <taxon>Betaproteobacteria</taxon>
        <taxon>Burkholderiales</taxon>
        <taxon>Sphaerotilaceae</taxon>
        <taxon>Roseateles</taxon>
    </lineage>
</organism>
<dbReference type="InterPro" id="IPR000192">
    <property type="entry name" value="Aminotrans_V_dom"/>
</dbReference>
<keyword evidence="1" id="KW-0663">Pyridoxal phosphate</keyword>
<keyword evidence="3" id="KW-0808">Transferase</keyword>
<dbReference type="Pfam" id="PF00266">
    <property type="entry name" value="Aminotran_5"/>
    <property type="match status" value="1"/>
</dbReference>
<sequence length="416" mass="45168">MNRREMLAASIVQGTMIGGAFAATADAGRTESGPSALGFPAKSEFSVGEGCYLDSGSMHPIGKGARSALDSYLKFRSFSPDAPPRKGFEEDEVRAKFARLINASPDEIAFVQSTTTGENLVLQVLGLPAKGAHVVTDTLHFFGSLPIYSEMEKAGVEVTWIVPRDGKILLDDIEKAVRKGTRLVALSQVSTINGFEHDLKKVCEIAHAKGALVYADIVHAAGCVPVDVRATGVDFAACASYKWLMGDFGLGFLYVRKDRQALLQPPYMGYHQIKSFTPHYLPFDPPGNGVADYARFEGATGLFGQGTFSFATAALLNHSLDYIQNLGVKAIQAHAQTMIERLKAELPRKGYSVYTPPDARTPMVACLMPNARQVLSPIMAQEKIRITTSANRFRVSVSVFNDMNDVERLLAVLPSR</sequence>
<dbReference type="InterPro" id="IPR015424">
    <property type="entry name" value="PyrdxlP-dep_Trfase"/>
</dbReference>
<dbReference type="GO" id="GO:0008483">
    <property type="term" value="F:transaminase activity"/>
    <property type="evidence" value="ECO:0007669"/>
    <property type="project" value="UniProtKB-KW"/>
</dbReference>
<evidence type="ECO:0000259" key="2">
    <source>
        <dbReference type="Pfam" id="PF00266"/>
    </source>
</evidence>
<dbReference type="PANTHER" id="PTHR43586">
    <property type="entry name" value="CYSTEINE DESULFURASE"/>
    <property type="match status" value="1"/>
</dbReference>
<dbReference type="Proteomes" id="UP001228044">
    <property type="component" value="Unassembled WGS sequence"/>
</dbReference>
<proteinExistence type="predicted"/>
<dbReference type="Gene3D" id="3.90.1150.10">
    <property type="entry name" value="Aspartate Aminotransferase, domain 1"/>
    <property type="match status" value="1"/>
</dbReference>
<dbReference type="SUPFAM" id="SSF53383">
    <property type="entry name" value="PLP-dependent transferases"/>
    <property type="match status" value="1"/>
</dbReference>
<evidence type="ECO:0000313" key="4">
    <source>
        <dbReference type="Proteomes" id="UP001228044"/>
    </source>
</evidence>
<dbReference type="InterPro" id="IPR015421">
    <property type="entry name" value="PyrdxlP-dep_Trfase_major"/>
</dbReference>
<name>A0ABT8DYG3_9BURK</name>
<dbReference type="EMBL" id="JAUHHC010000005">
    <property type="protein sequence ID" value="MDN3922531.1"/>
    <property type="molecule type" value="Genomic_DNA"/>
</dbReference>
<dbReference type="PANTHER" id="PTHR43586:SF8">
    <property type="entry name" value="CYSTEINE DESULFURASE 1, CHLOROPLASTIC"/>
    <property type="match status" value="1"/>
</dbReference>